<evidence type="ECO:0000259" key="2">
    <source>
        <dbReference type="SMART" id="SM00917"/>
    </source>
</evidence>
<accession>A0A9X2ZBR5</accession>
<evidence type="ECO:0000256" key="1">
    <source>
        <dbReference type="ARBA" id="ARBA00022679"/>
    </source>
</evidence>
<dbReference type="SUPFAM" id="SSF110921">
    <property type="entry name" value="2-isopropylmalate synthase LeuA, allosteric (dimerisation) domain"/>
    <property type="match status" value="1"/>
</dbReference>
<dbReference type="InterPro" id="IPR036230">
    <property type="entry name" value="LeuA_allosteric_dom_sf"/>
</dbReference>
<sequence>MSVTSLTRSTLAVPTFAARFRGPVPLALREEAESTPDEAFLARYAPSSGPLRLGQWQCVDPDRPASRLGPQARNYQATIAVGDRIGTSTAAACGPVAALTAMLHERGVPVEIVAFHQLPAPGGTATFLRGTDGVGEAWAVGWAADPEESALRAVVACANRLASESPRTFDDSIY</sequence>
<name>A0A9X2ZBR5_9MYCO</name>
<proteinExistence type="predicted"/>
<keyword evidence="1" id="KW-0808">Transferase</keyword>
<evidence type="ECO:0000313" key="4">
    <source>
        <dbReference type="Proteomes" id="UP001141629"/>
    </source>
</evidence>
<evidence type="ECO:0000313" key="3">
    <source>
        <dbReference type="EMBL" id="MCV7424830.1"/>
    </source>
</evidence>
<dbReference type="RefSeq" id="WP_263999919.1">
    <property type="nucleotide sequence ID" value="NZ_JACKVK010000022.1"/>
</dbReference>
<dbReference type="GO" id="GO:0009098">
    <property type="term" value="P:L-leucine biosynthetic process"/>
    <property type="evidence" value="ECO:0007669"/>
    <property type="project" value="InterPro"/>
</dbReference>
<organism evidence="3 4">
    <name type="scientific">Mycobacterium yunnanensis</name>
    <dbReference type="NCBI Taxonomy" id="368477"/>
    <lineage>
        <taxon>Bacteria</taxon>
        <taxon>Bacillati</taxon>
        <taxon>Actinomycetota</taxon>
        <taxon>Actinomycetes</taxon>
        <taxon>Mycobacteriales</taxon>
        <taxon>Mycobacteriaceae</taxon>
        <taxon>Mycobacterium</taxon>
    </lineage>
</organism>
<dbReference type="SMART" id="SM00917">
    <property type="entry name" value="LeuA_dimer"/>
    <property type="match status" value="1"/>
</dbReference>
<dbReference type="GO" id="GO:0003852">
    <property type="term" value="F:2-isopropylmalate synthase activity"/>
    <property type="evidence" value="ECO:0007669"/>
    <property type="project" value="InterPro"/>
</dbReference>
<gene>
    <name evidence="3" type="ORF">H7K45_30250</name>
</gene>
<dbReference type="AlphaFoldDB" id="A0A9X2ZBR5"/>
<protein>
    <submittedName>
        <fullName evidence="3">Homocitrate synthase</fullName>
    </submittedName>
</protein>
<feature type="domain" description="2-isopropylmalate synthase LeuA allosteric (dimerisation)" evidence="2">
    <location>
        <begin position="33"/>
        <end position="162"/>
    </location>
</feature>
<comment type="caution">
    <text evidence="3">The sequence shown here is derived from an EMBL/GenBank/DDBJ whole genome shotgun (WGS) entry which is preliminary data.</text>
</comment>
<reference evidence="3" key="1">
    <citation type="submission" date="2020-07" db="EMBL/GenBank/DDBJ databases">
        <authorList>
            <person name="Pettersson B.M.F."/>
            <person name="Behra P.R.K."/>
            <person name="Ramesh M."/>
            <person name="Das S."/>
            <person name="Dasgupta S."/>
            <person name="Kirsebom L.A."/>
        </authorList>
    </citation>
    <scope>NUCLEOTIDE SEQUENCE</scope>
    <source>
        <strain evidence="3">DSM 44838</strain>
    </source>
</reference>
<dbReference type="Proteomes" id="UP001141629">
    <property type="component" value="Unassembled WGS sequence"/>
</dbReference>
<keyword evidence="4" id="KW-1185">Reference proteome</keyword>
<dbReference type="EMBL" id="JACKVK010000022">
    <property type="protein sequence ID" value="MCV7424830.1"/>
    <property type="molecule type" value="Genomic_DNA"/>
</dbReference>
<reference evidence="3" key="2">
    <citation type="journal article" date="2022" name="BMC Genomics">
        <title>Comparative genome analysis of mycobacteria focusing on tRNA and non-coding RNA.</title>
        <authorList>
            <person name="Behra P.R.K."/>
            <person name="Pettersson B.M.F."/>
            <person name="Ramesh M."/>
            <person name="Das S."/>
            <person name="Dasgupta S."/>
            <person name="Kirsebom L.A."/>
        </authorList>
    </citation>
    <scope>NUCLEOTIDE SEQUENCE</scope>
    <source>
        <strain evidence="3">DSM 44838</strain>
    </source>
</reference>
<dbReference type="Gene3D" id="3.30.160.270">
    <property type="match status" value="1"/>
</dbReference>
<dbReference type="InterPro" id="IPR013709">
    <property type="entry name" value="2-isopropylmalate_synth_dimer"/>
</dbReference>